<feature type="chain" id="PRO_5045930191" description="Copper amine oxidase-like N-terminal domain-containing protein" evidence="1">
    <location>
        <begin position="25"/>
        <end position="299"/>
    </location>
</feature>
<evidence type="ECO:0008006" key="4">
    <source>
        <dbReference type="Google" id="ProtNLM"/>
    </source>
</evidence>
<organism evidence="2 3">
    <name type="scientific">Salibacterium lacus</name>
    <dbReference type="NCBI Taxonomy" id="1898109"/>
    <lineage>
        <taxon>Bacteria</taxon>
        <taxon>Bacillati</taxon>
        <taxon>Bacillota</taxon>
        <taxon>Bacilli</taxon>
        <taxon>Bacillales</taxon>
        <taxon>Bacillaceae</taxon>
    </lineage>
</organism>
<evidence type="ECO:0000313" key="2">
    <source>
        <dbReference type="EMBL" id="MFD2705098.1"/>
    </source>
</evidence>
<dbReference type="RefSeq" id="WP_380712358.1">
    <property type="nucleotide sequence ID" value="NZ_JBHUML010000002.1"/>
</dbReference>
<evidence type="ECO:0000256" key="1">
    <source>
        <dbReference type="SAM" id="SignalP"/>
    </source>
</evidence>
<dbReference type="EMBL" id="JBHUML010000002">
    <property type="protein sequence ID" value="MFD2705098.1"/>
    <property type="molecule type" value="Genomic_DNA"/>
</dbReference>
<feature type="signal peptide" evidence="1">
    <location>
        <begin position="1"/>
        <end position="24"/>
    </location>
</feature>
<keyword evidence="3" id="KW-1185">Reference proteome</keyword>
<evidence type="ECO:0000313" key="3">
    <source>
        <dbReference type="Proteomes" id="UP001597520"/>
    </source>
</evidence>
<name>A0ABW5T0L7_9BACI</name>
<dbReference type="Proteomes" id="UP001597520">
    <property type="component" value="Unassembled WGS sequence"/>
</dbReference>
<reference evidence="3" key="1">
    <citation type="journal article" date="2019" name="Int. J. Syst. Evol. Microbiol.">
        <title>The Global Catalogue of Microorganisms (GCM) 10K type strain sequencing project: providing services to taxonomists for standard genome sequencing and annotation.</title>
        <authorList>
            <consortium name="The Broad Institute Genomics Platform"/>
            <consortium name="The Broad Institute Genome Sequencing Center for Infectious Disease"/>
            <person name="Wu L."/>
            <person name="Ma J."/>
        </authorList>
    </citation>
    <scope>NUCLEOTIDE SEQUENCE [LARGE SCALE GENOMIC DNA]</scope>
    <source>
        <strain evidence="3">KCTC 33792</strain>
    </source>
</reference>
<proteinExistence type="predicted"/>
<accession>A0ABW5T0L7</accession>
<sequence>MNIRMILGCLMTLGLLFSAGKADARALFQTDAGNAGNAGDTEQQGEEAEENRLEHDLYIDGQLQTYTGGPVFQKGILYVPIQAAVQVMNDKEDIDRNVPYEGESSFDFLEEQDYIEEVDGQEVVRVSNIQELGIRAEWLDNPGRLHLETADLLTVGDMRIGDSMEEVDDTLTIDWKTGFGKPSDYIGFHGDMHEFTYTNRYGEERSGEVPDMQLEIIDDELTYMIFSSSDFETAKGAAVGDTLFDVRRLHGSEYIEQTIDGKKVYIYHVSDGSLWFIANEEEEVERIGIWDFQLEGYER</sequence>
<comment type="caution">
    <text evidence="2">The sequence shown here is derived from an EMBL/GenBank/DDBJ whole genome shotgun (WGS) entry which is preliminary data.</text>
</comment>
<protein>
    <recommendedName>
        <fullName evidence="4">Copper amine oxidase-like N-terminal domain-containing protein</fullName>
    </recommendedName>
</protein>
<gene>
    <name evidence="2" type="ORF">ACFSUB_06430</name>
</gene>
<keyword evidence="1" id="KW-0732">Signal</keyword>